<dbReference type="InterPro" id="IPR000182">
    <property type="entry name" value="GNAT_dom"/>
</dbReference>
<gene>
    <name evidence="2" type="ORF">L1F29_32275</name>
</gene>
<dbReference type="EC" id="2.3.1.-" evidence="2"/>
<protein>
    <submittedName>
        <fullName evidence="2">GNAT family N-acetyltransferase</fullName>
        <ecNumber evidence="2">2.3.1.-</ecNumber>
    </submittedName>
</protein>
<dbReference type="SUPFAM" id="SSF55718">
    <property type="entry name" value="SCP-like"/>
    <property type="match status" value="1"/>
</dbReference>
<keyword evidence="2" id="KW-0808">Transferase</keyword>
<proteinExistence type="predicted"/>
<dbReference type="InterPro" id="IPR051554">
    <property type="entry name" value="Acetyltransferase_Eis"/>
</dbReference>
<dbReference type="EMBL" id="CP091430">
    <property type="protein sequence ID" value="UVI30006.1"/>
    <property type="molecule type" value="Genomic_DNA"/>
</dbReference>
<dbReference type="InterPro" id="IPR036527">
    <property type="entry name" value="SCP2_sterol-bd_dom_sf"/>
</dbReference>
<evidence type="ECO:0000259" key="1">
    <source>
        <dbReference type="PROSITE" id="PS51186"/>
    </source>
</evidence>
<feature type="domain" description="N-acetyltransferase" evidence="1">
    <location>
        <begin position="20"/>
        <end position="161"/>
    </location>
</feature>
<keyword evidence="3" id="KW-1185">Reference proteome</keyword>
<evidence type="ECO:0000313" key="2">
    <source>
        <dbReference type="EMBL" id="UVI30006.1"/>
    </source>
</evidence>
<dbReference type="InterPro" id="IPR016181">
    <property type="entry name" value="Acyl_CoA_acyltransferase"/>
</dbReference>
<keyword evidence="2" id="KW-0012">Acyltransferase</keyword>
<dbReference type="InterPro" id="IPR041380">
    <property type="entry name" value="Acetyltransf_17"/>
</dbReference>
<dbReference type="PANTHER" id="PTHR37817">
    <property type="entry name" value="N-ACETYLTRANSFERASE EIS"/>
    <property type="match status" value="1"/>
</dbReference>
<name>A0ABY5S7V3_9BACL</name>
<dbReference type="Gene3D" id="3.40.630.30">
    <property type="match status" value="2"/>
</dbReference>
<dbReference type="PANTHER" id="PTHR37817:SF1">
    <property type="entry name" value="N-ACETYLTRANSFERASE EIS"/>
    <property type="match status" value="1"/>
</dbReference>
<dbReference type="SUPFAM" id="SSF55729">
    <property type="entry name" value="Acyl-CoA N-acyltransferases (Nat)"/>
    <property type="match status" value="1"/>
</dbReference>
<dbReference type="Pfam" id="PF13530">
    <property type="entry name" value="SCP2_2"/>
    <property type="match status" value="1"/>
</dbReference>
<dbReference type="Pfam" id="PF13527">
    <property type="entry name" value="Acetyltransf_9"/>
    <property type="match status" value="1"/>
</dbReference>
<organism evidence="2 3">
    <name type="scientific">Paenibacillus spongiae</name>
    <dbReference type="NCBI Taxonomy" id="2909671"/>
    <lineage>
        <taxon>Bacteria</taxon>
        <taxon>Bacillati</taxon>
        <taxon>Bacillota</taxon>
        <taxon>Bacilli</taxon>
        <taxon>Bacillales</taxon>
        <taxon>Paenibacillaceae</taxon>
        <taxon>Paenibacillus</taxon>
    </lineage>
</organism>
<accession>A0ABY5S7V3</accession>
<dbReference type="Pfam" id="PF17668">
    <property type="entry name" value="Acetyltransf_17"/>
    <property type="match status" value="1"/>
</dbReference>
<evidence type="ECO:0000313" key="3">
    <source>
        <dbReference type="Proteomes" id="UP001057877"/>
    </source>
</evidence>
<dbReference type="Gene3D" id="3.30.1050.10">
    <property type="entry name" value="SCP2 sterol-binding domain"/>
    <property type="match status" value="1"/>
</dbReference>
<dbReference type="RefSeq" id="WP_258386076.1">
    <property type="nucleotide sequence ID" value="NZ_CP091430.1"/>
</dbReference>
<sequence>MEEIIVQGVRANLQERGGMMEIRVMNKDDFDMRTELSMYAFQYSLSKEQLDEQRNQYKPVGEWGAFEDGQLQAMYTLIPFQLYIQGRPMAMGGIAGVATFPEQRRKGHVAKLLSHSLVEMKEKGQVVSCLAPFSFGFYRKYGWELYTDLKRYSVLPSQFPPRTATEGHVKRITPDSALLEPVYEAYASRYNGTMVRDRDWWTNSVIRRKSGKAAVYYRPDGEAGGYLLYNIENRVLHIHEMVYLDETARQGLWTFLANHDSMLEKIILSAPANDELPYLLPEPRISQEIVPFFMARIVDAASFVEQYAFRGTGEPVLLKFQIIDPHAPWNEGVWTWTIGADGQGSLAGTALEAGETVDAGCDIQTLTAMLMGYQRPQALHRYGRLTGSAEAAGILESVIPDRQTYLMDSF</sequence>
<dbReference type="GO" id="GO:0016746">
    <property type="term" value="F:acyltransferase activity"/>
    <property type="evidence" value="ECO:0007669"/>
    <property type="project" value="UniProtKB-KW"/>
</dbReference>
<dbReference type="Proteomes" id="UP001057877">
    <property type="component" value="Chromosome"/>
</dbReference>
<dbReference type="PROSITE" id="PS51186">
    <property type="entry name" value="GNAT"/>
    <property type="match status" value="1"/>
</dbReference>
<reference evidence="2" key="1">
    <citation type="submission" date="2022-01" db="EMBL/GenBank/DDBJ databases">
        <title>Paenibacillus spongiae sp. nov., isolated from marine sponge.</title>
        <authorList>
            <person name="Li Z."/>
            <person name="Zhang M."/>
        </authorList>
    </citation>
    <scope>NUCLEOTIDE SEQUENCE</scope>
    <source>
        <strain evidence="2">PHS-Z3</strain>
    </source>
</reference>
<dbReference type="InterPro" id="IPR025559">
    <property type="entry name" value="Eis_dom"/>
</dbReference>